<keyword evidence="4" id="KW-0282">Flagellum</keyword>
<feature type="region of interest" description="Disordered" evidence="7">
    <location>
        <begin position="1"/>
        <end position="35"/>
    </location>
</feature>
<name>A0A7E5WUN6_TRINI</name>
<dbReference type="KEGG" id="tnl:113505399"/>
<evidence type="ECO:0000256" key="2">
    <source>
        <dbReference type="ARBA" id="ARBA00016322"/>
    </source>
</evidence>
<accession>A0A7E5WUN6</accession>
<evidence type="ECO:0000256" key="5">
    <source>
        <dbReference type="ARBA" id="ARBA00023069"/>
    </source>
</evidence>
<comment type="subcellular location">
    <subcellularLocation>
        <location evidence="1">Cell projection</location>
        <location evidence="1">Cilium</location>
        <location evidence="1">Flagellum</location>
    </subcellularLocation>
</comment>
<dbReference type="InParanoid" id="A0A7E5WUN6"/>
<keyword evidence="3" id="KW-0677">Repeat</keyword>
<keyword evidence="5" id="KW-0969">Cilium</keyword>
<protein>
    <recommendedName>
        <fullName evidence="2">MORN repeat-containing protein 5</fullName>
    </recommendedName>
</protein>
<evidence type="ECO:0000256" key="7">
    <source>
        <dbReference type="SAM" id="MobiDB-lite"/>
    </source>
</evidence>
<dbReference type="PANTHER" id="PTHR46437">
    <property type="entry name" value="MORN REPEAT-CONTAINING PROTEIN 5"/>
    <property type="match status" value="1"/>
</dbReference>
<evidence type="ECO:0000313" key="9">
    <source>
        <dbReference type="RefSeq" id="XP_026743876.1"/>
    </source>
</evidence>
<sequence length="346" mass="39477">MRGFRRQKPSASPPPPPRQSAARQQSSASGYNEKRVSQWEDLMRKFCEAHKEQCKTASLDMPRAHRSVKNLPTGSRYGGQWDVLGMSGYGTYTFPNGVIYEGDFDDGMFHGKGELQYDDGAVLKGNWKKGVMEEKTLLFSDSLEYKEEFWKYCVAPDRRFAIEYDIDVMPAGKSFLTAEQPTKVIPPGYYDSGDGFYCPKTKCVYKYDDLSAVMRSPSIREQKWIVDNCRVSPEEPLGPRPDLYERWSEPVLNPAPPPPPAAGVRSTVTTFRQMSIFDTEFDPSDTHLNFYDCTRRHSDSDGRFIEMPAFNFKYPKHHSDDSRPGNMPTKRNSSTLGFHLAIRKGH</sequence>
<evidence type="ECO:0000313" key="8">
    <source>
        <dbReference type="Proteomes" id="UP000322000"/>
    </source>
</evidence>
<dbReference type="InterPro" id="IPR003409">
    <property type="entry name" value="MORN"/>
</dbReference>
<dbReference type="InterPro" id="IPR042814">
    <property type="entry name" value="Morn5"/>
</dbReference>
<dbReference type="GO" id="GO:0031514">
    <property type="term" value="C:motile cilium"/>
    <property type="evidence" value="ECO:0007669"/>
    <property type="project" value="UniProtKB-SubCell"/>
</dbReference>
<feature type="region of interest" description="Disordered" evidence="7">
    <location>
        <begin position="315"/>
        <end position="338"/>
    </location>
</feature>
<reference evidence="9" key="1">
    <citation type="submission" date="2025-08" db="UniProtKB">
        <authorList>
            <consortium name="RefSeq"/>
        </authorList>
    </citation>
    <scope>IDENTIFICATION</scope>
</reference>
<dbReference type="RefSeq" id="XP_026743876.1">
    <property type="nucleotide sequence ID" value="XM_026888075.1"/>
</dbReference>
<dbReference type="Gene3D" id="2.20.110.10">
    <property type="entry name" value="Histone H3 K4-specific methyltransferase SET7/9 N-terminal domain"/>
    <property type="match status" value="1"/>
</dbReference>
<dbReference type="AlphaFoldDB" id="A0A7E5WUN6"/>
<feature type="compositionally biased region" description="Low complexity" evidence="7">
    <location>
        <begin position="19"/>
        <end position="29"/>
    </location>
</feature>
<keyword evidence="6" id="KW-0966">Cell projection</keyword>
<dbReference type="SMART" id="SM00698">
    <property type="entry name" value="MORN"/>
    <property type="match status" value="2"/>
</dbReference>
<dbReference type="PANTHER" id="PTHR46437:SF1">
    <property type="entry name" value="MORN REPEAT-CONTAINING PROTEIN 5"/>
    <property type="match status" value="1"/>
</dbReference>
<keyword evidence="8" id="KW-1185">Reference proteome</keyword>
<dbReference type="SUPFAM" id="SSF82185">
    <property type="entry name" value="Histone H3 K4-specific methyltransferase SET7/9 N-terminal domain"/>
    <property type="match status" value="1"/>
</dbReference>
<evidence type="ECO:0000256" key="4">
    <source>
        <dbReference type="ARBA" id="ARBA00022846"/>
    </source>
</evidence>
<evidence type="ECO:0000256" key="3">
    <source>
        <dbReference type="ARBA" id="ARBA00022737"/>
    </source>
</evidence>
<dbReference type="Proteomes" id="UP000322000">
    <property type="component" value="Chromosome 25"/>
</dbReference>
<evidence type="ECO:0000256" key="6">
    <source>
        <dbReference type="ARBA" id="ARBA00023273"/>
    </source>
</evidence>
<dbReference type="Pfam" id="PF02493">
    <property type="entry name" value="MORN"/>
    <property type="match status" value="2"/>
</dbReference>
<gene>
    <name evidence="9" type="primary">LOC113505399</name>
</gene>
<proteinExistence type="predicted"/>
<dbReference type="GeneID" id="113505399"/>
<organism evidence="8 9">
    <name type="scientific">Trichoplusia ni</name>
    <name type="common">Cabbage looper</name>
    <dbReference type="NCBI Taxonomy" id="7111"/>
    <lineage>
        <taxon>Eukaryota</taxon>
        <taxon>Metazoa</taxon>
        <taxon>Ecdysozoa</taxon>
        <taxon>Arthropoda</taxon>
        <taxon>Hexapoda</taxon>
        <taxon>Insecta</taxon>
        <taxon>Pterygota</taxon>
        <taxon>Neoptera</taxon>
        <taxon>Endopterygota</taxon>
        <taxon>Lepidoptera</taxon>
        <taxon>Glossata</taxon>
        <taxon>Ditrysia</taxon>
        <taxon>Noctuoidea</taxon>
        <taxon>Noctuidae</taxon>
        <taxon>Plusiinae</taxon>
        <taxon>Trichoplusia</taxon>
    </lineage>
</organism>
<dbReference type="OrthoDB" id="300500at2759"/>
<evidence type="ECO:0000256" key="1">
    <source>
        <dbReference type="ARBA" id="ARBA00004230"/>
    </source>
</evidence>